<keyword evidence="18" id="KW-1185">Reference proteome</keyword>
<dbReference type="CDD" id="cd01347">
    <property type="entry name" value="ligand_gated_channel"/>
    <property type="match status" value="1"/>
</dbReference>
<proteinExistence type="inferred from homology"/>
<dbReference type="RefSeq" id="WP_088485651.1">
    <property type="nucleotide sequence ID" value="NZ_NISI01000013.1"/>
</dbReference>
<keyword evidence="10 11" id="KW-0998">Cell outer membrane</keyword>
<keyword evidence="4" id="KW-0410">Iron transport</keyword>
<dbReference type="PROSITE" id="PS52016">
    <property type="entry name" value="TONB_DEPENDENT_REC_3"/>
    <property type="match status" value="1"/>
</dbReference>
<evidence type="ECO:0000256" key="14">
    <source>
        <dbReference type="SAM" id="SignalP"/>
    </source>
</evidence>
<dbReference type="SUPFAM" id="SSF56935">
    <property type="entry name" value="Porins"/>
    <property type="match status" value="1"/>
</dbReference>
<comment type="caution">
    <text evidence="17">The sequence shown here is derived from an EMBL/GenBank/DDBJ whole genome shotgun (WGS) entry which is preliminary data.</text>
</comment>
<sequence>MPYRSFAPSTLAAALAAALASQVQAADAPATLDRVEVTAQRRAESAQDVGIALSVLSGDELKARGVRGVNQLQDQVPSLEVEPAFGSGQAQFRIRGIGFQDYGANNASPVGVYVDEVGFAFPVQTQGLLFDLARVEVLRGPQGTLYGKNTTAGAINLLTRRPTRQAEAGFSVGVGSNSAVQAQGYLSGPLADGVRGRLSLASERGGAWQHNRLTGEKLGDQRVDAVRGQLEVDLTPTLQARLSLSHNQDRSDVPGLYVPTPRARTQQPADTDTTATGWGLKPDFAQAIGVSPDAKPSRDNRATNISLQLDWQLGATRLTSITARQRFTRHELADWDGTAVNHSDVDWRDNARVTTQELRLASAPQAALPWVVGAYYAKDRLSEDWQTDFRSDYGLITRTRYQQDGRATAVFGQADVPLAAQWTLVAGLRQERETRSLHDFSTGTTPVVPGLGVSGTASSLTTNQTSGKLALQFKPDAGTLLYASLSRGLKSGGITAHNTFNTLALTAFQPEKLVALELGAKADLSRALRLNAAVFHYDYRDQQFQDVTTSPTGALIGKIINIPRSRIDGGEVELQWRPLQGLTVAQSLGYKHGTFKAFNSPLLGNLSGHSQFFPKLSYGGSVAYAWTAQGFDWKAAADYSYRSNSPSWLNRLNVDGGTVYDIPAYWLANARLEVAPSNSPWLATLGVRNLFDRHYDLTRNFFGNRPSTADDLNVAAAGQPRTWTLTVSYAY</sequence>
<feature type="domain" description="TonB-dependent receptor-like beta-barrel" evidence="15">
    <location>
        <begin position="268"/>
        <end position="690"/>
    </location>
</feature>
<evidence type="ECO:0000256" key="12">
    <source>
        <dbReference type="RuleBase" id="RU003357"/>
    </source>
</evidence>
<gene>
    <name evidence="17" type="ORF">CDO81_23280</name>
</gene>
<keyword evidence="14" id="KW-0732">Signal</keyword>
<dbReference type="EMBL" id="NISI01000013">
    <property type="protein sequence ID" value="OWR01696.1"/>
    <property type="molecule type" value="Genomic_DNA"/>
</dbReference>
<reference evidence="17 18" key="1">
    <citation type="journal article" date="2007" name="Int. J. Syst. Evol. Microbiol.">
        <title>Description of Pelomonas aquatica sp. nov. and Pelomonas puraquae sp. nov., isolated from industrial and haemodialysis water.</title>
        <authorList>
            <person name="Gomila M."/>
            <person name="Bowien B."/>
            <person name="Falsen E."/>
            <person name="Moore E.R."/>
            <person name="Lalucat J."/>
        </authorList>
    </citation>
    <scope>NUCLEOTIDE SEQUENCE [LARGE SCALE GENOMIC DNA]</scope>
    <source>
        <strain evidence="17 18">CCUG 52769</strain>
    </source>
</reference>
<organism evidence="17 18">
    <name type="scientific">Roseateles puraquae</name>
    <dbReference type="NCBI Taxonomy" id="431059"/>
    <lineage>
        <taxon>Bacteria</taxon>
        <taxon>Pseudomonadati</taxon>
        <taxon>Pseudomonadota</taxon>
        <taxon>Betaproteobacteria</taxon>
        <taxon>Burkholderiales</taxon>
        <taxon>Sphaerotilaceae</taxon>
        <taxon>Roseateles</taxon>
    </lineage>
</organism>
<dbReference type="Pfam" id="PF00593">
    <property type="entry name" value="TonB_dep_Rec_b-barrel"/>
    <property type="match status" value="1"/>
</dbReference>
<keyword evidence="5 11" id="KW-0812">Transmembrane</keyword>
<name>A0A254N010_9BURK</name>
<evidence type="ECO:0000256" key="8">
    <source>
        <dbReference type="ARBA" id="ARBA00023077"/>
    </source>
</evidence>
<dbReference type="PANTHER" id="PTHR32552">
    <property type="entry name" value="FERRICHROME IRON RECEPTOR-RELATED"/>
    <property type="match status" value="1"/>
</dbReference>
<dbReference type="Gene3D" id="2.40.170.20">
    <property type="entry name" value="TonB-dependent receptor, beta-barrel domain"/>
    <property type="match status" value="1"/>
</dbReference>
<comment type="subcellular location">
    <subcellularLocation>
        <location evidence="1 11">Cell outer membrane</location>
        <topology evidence="1 11">Multi-pass membrane protein</topology>
    </subcellularLocation>
</comment>
<evidence type="ECO:0000256" key="7">
    <source>
        <dbReference type="ARBA" id="ARBA00023065"/>
    </source>
</evidence>
<dbReference type="Proteomes" id="UP000197446">
    <property type="component" value="Unassembled WGS sequence"/>
</dbReference>
<keyword evidence="7" id="KW-0406">Ion transport</keyword>
<dbReference type="InterPro" id="IPR036942">
    <property type="entry name" value="Beta-barrel_TonB_sf"/>
</dbReference>
<dbReference type="OrthoDB" id="8538693at2"/>
<dbReference type="AlphaFoldDB" id="A0A254N010"/>
<protein>
    <submittedName>
        <fullName evidence="17">TonB-dependent receptor</fullName>
    </submittedName>
</protein>
<keyword evidence="2 11" id="KW-0813">Transport</keyword>
<dbReference type="GO" id="GO:0009279">
    <property type="term" value="C:cell outer membrane"/>
    <property type="evidence" value="ECO:0007669"/>
    <property type="project" value="UniProtKB-SubCell"/>
</dbReference>
<evidence type="ECO:0000256" key="1">
    <source>
        <dbReference type="ARBA" id="ARBA00004571"/>
    </source>
</evidence>
<dbReference type="Pfam" id="PF07715">
    <property type="entry name" value="Plug"/>
    <property type="match status" value="1"/>
</dbReference>
<feature type="domain" description="TonB-dependent receptor plug" evidence="16">
    <location>
        <begin position="46"/>
        <end position="154"/>
    </location>
</feature>
<evidence type="ECO:0000256" key="13">
    <source>
        <dbReference type="SAM" id="MobiDB-lite"/>
    </source>
</evidence>
<evidence type="ECO:0000256" key="10">
    <source>
        <dbReference type="ARBA" id="ARBA00023237"/>
    </source>
</evidence>
<evidence type="ECO:0000259" key="15">
    <source>
        <dbReference type="Pfam" id="PF00593"/>
    </source>
</evidence>
<feature type="chain" id="PRO_5012083920" evidence="14">
    <location>
        <begin position="26"/>
        <end position="731"/>
    </location>
</feature>
<evidence type="ECO:0000256" key="5">
    <source>
        <dbReference type="ARBA" id="ARBA00022692"/>
    </source>
</evidence>
<evidence type="ECO:0000256" key="3">
    <source>
        <dbReference type="ARBA" id="ARBA00022452"/>
    </source>
</evidence>
<keyword evidence="8 12" id="KW-0798">TonB box</keyword>
<comment type="similarity">
    <text evidence="11 12">Belongs to the TonB-dependent receptor family.</text>
</comment>
<evidence type="ECO:0000256" key="4">
    <source>
        <dbReference type="ARBA" id="ARBA00022496"/>
    </source>
</evidence>
<keyword evidence="3 11" id="KW-1134">Transmembrane beta strand</keyword>
<accession>A0A254N010</accession>
<dbReference type="InterPro" id="IPR012910">
    <property type="entry name" value="Plug_dom"/>
</dbReference>
<dbReference type="GO" id="GO:0006826">
    <property type="term" value="P:iron ion transport"/>
    <property type="evidence" value="ECO:0007669"/>
    <property type="project" value="UniProtKB-KW"/>
</dbReference>
<evidence type="ECO:0000259" key="16">
    <source>
        <dbReference type="Pfam" id="PF07715"/>
    </source>
</evidence>
<feature type="region of interest" description="Disordered" evidence="13">
    <location>
        <begin position="246"/>
        <end position="278"/>
    </location>
</feature>
<evidence type="ECO:0000256" key="9">
    <source>
        <dbReference type="ARBA" id="ARBA00023136"/>
    </source>
</evidence>
<feature type="signal peptide" evidence="14">
    <location>
        <begin position="1"/>
        <end position="25"/>
    </location>
</feature>
<evidence type="ECO:0000256" key="11">
    <source>
        <dbReference type="PROSITE-ProRule" id="PRU01360"/>
    </source>
</evidence>
<keyword evidence="9 11" id="KW-0472">Membrane</keyword>
<evidence type="ECO:0000256" key="6">
    <source>
        <dbReference type="ARBA" id="ARBA00023004"/>
    </source>
</evidence>
<feature type="compositionally biased region" description="Low complexity" evidence="13">
    <location>
        <begin position="265"/>
        <end position="276"/>
    </location>
</feature>
<evidence type="ECO:0000256" key="2">
    <source>
        <dbReference type="ARBA" id="ARBA00022448"/>
    </source>
</evidence>
<keyword evidence="17" id="KW-0675">Receptor</keyword>
<keyword evidence="6" id="KW-0408">Iron</keyword>
<dbReference type="InterPro" id="IPR039426">
    <property type="entry name" value="TonB-dep_rcpt-like"/>
</dbReference>
<dbReference type="InterPro" id="IPR000531">
    <property type="entry name" value="Beta-barrel_TonB"/>
</dbReference>
<evidence type="ECO:0000313" key="18">
    <source>
        <dbReference type="Proteomes" id="UP000197446"/>
    </source>
</evidence>
<dbReference type="PANTHER" id="PTHR32552:SF81">
    <property type="entry name" value="TONB-DEPENDENT OUTER MEMBRANE RECEPTOR"/>
    <property type="match status" value="1"/>
</dbReference>
<evidence type="ECO:0000313" key="17">
    <source>
        <dbReference type="EMBL" id="OWR01696.1"/>
    </source>
</evidence>